<evidence type="ECO:0000313" key="2">
    <source>
        <dbReference type="EMBL" id="GJN16606.1"/>
    </source>
</evidence>
<reference evidence="1" key="1">
    <citation type="journal article" date="2018" name="DNA Res.">
        <title>Multiple hybrid de novo genome assembly of finger millet, an orphan allotetraploid crop.</title>
        <authorList>
            <person name="Hatakeyama M."/>
            <person name="Aluri S."/>
            <person name="Balachadran M.T."/>
            <person name="Sivarajan S.R."/>
            <person name="Patrignani A."/>
            <person name="Gruter S."/>
            <person name="Poveda L."/>
            <person name="Shimizu-Inatsugi R."/>
            <person name="Baeten J."/>
            <person name="Francoijs K.J."/>
            <person name="Nataraja K.N."/>
            <person name="Reddy Y.A.N."/>
            <person name="Phadnis S."/>
            <person name="Ravikumar R.L."/>
            <person name="Schlapbach R."/>
            <person name="Sreeman S.M."/>
            <person name="Shimizu K.K."/>
        </authorList>
    </citation>
    <scope>NUCLEOTIDE SEQUENCE</scope>
</reference>
<organism evidence="1 3">
    <name type="scientific">Eleusine coracana subsp. coracana</name>
    <dbReference type="NCBI Taxonomy" id="191504"/>
    <lineage>
        <taxon>Eukaryota</taxon>
        <taxon>Viridiplantae</taxon>
        <taxon>Streptophyta</taxon>
        <taxon>Embryophyta</taxon>
        <taxon>Tracheophyta</taxon>
        <taxon>Spermatophyta</taxon>
        <taxon>Magnoliopsida</taxon>
        <taxon>Liliopsida</taxon>
        <taxon>Poales</taxon>
        <taxon>Poaceae</taxon>
        <taxon>PACMAD clade</taxon>
        <taxon>Chloridoideae</taxon>
        <taxon>Cynodonteae</taxon>
        <taxon>Eleusininae</taxon>
        <taxon>Eleusine</taxon>
    </lineage>
</organism>
<evidence type="ECO:0000313" key="3">
    <source>
        <dbReference type="Proteomes" id="UP001054889"/>
    </source>
</evidence>
<comment type="caution">
    <text evidence="1">The sequence shown here is derived from an EMBL/GenBank/DDBJ whole genome shotgun (WGS) entry which is preliminary data.</text>
</comment>
<gene>
    <name evidence="1" type="primary">ga08179</name>
    <name evidence="2" type="synonym">gb03610</name>
    <name evidence="1" type="ORF">PR202_ga08179</name>
    <name evidence="2" type="ORF">PR202_gb03610</name>
</gene>
<dbReference type="AlphaFoldDB" id="A0AAV5BZC9"/>
<evidence type="ECO:0000313" key="1">
    <source>
        <dbReference type="EMBL" id="GJM91769.1"/>
    </source>
</evidence>
<protein>
    <submittedName>
        <fullName evidence="1">Uncharacterized protein</fullName>
    </submittedName>
</protein>
<keyword evidence="3" id="KW-1185">Reference proteome</keyword>
<name>A0AAV5BZC9_ELECO</name>
<sequence length="76" mass="8820">MSHTHPLHFHPQRKYVKFQDTRANAVKEEVAPGTKEKFGRMKDDKNKDVDSVAAEFILHKHRAWALQKSTTMYPAS</sequence>
<dbReference type="Proteomes" id="UP001054889">
    <property type="component" value="Unassembled WGS sequence"/>
</dbReference>
<dbReference type="EMBL" id="BQKI01000004">
    <property type="protein sequence ID" value="GJM91769.1"/>
    <property type="molecule type" value="Genomic_DNA"/>
</dbReference>
<accession>A0AAV5BZC9</accession>
<dbReference type="EMBL" id="BQKI01000073">
    <property type="protein sequence ID" value="GJN16606.1"/>
    <property type="molecule type" value="Genomic_DNA"/>
</dbReference>
<reference evidence="1" key="2">
    <citation type="submission" date="2021-12" db="EMBL/GenBank/DDBJ databases">
        <title>Resequencing data analysis of finger millet.</title>
        <authorList>
            <person name="Hatakeyama M."/>
            <person name="Aluri S."/>
            <person name="Balachadran M.T."/>
            <person name="Sivarajan S.R."/>
            <person name="Poveda L."/>
            <person name="Shimizu-Inatsugi R."/>
            <person name="Schlapbach R."/>
            <person name="Sreeman S.M."/>
            <person name="Shimizu K.K."/>
        </authorList>
    </citation>
    <scope>NUCLEOTIDE SEQUENCE</scope>
</reference>
<proteinExistence type="predicted"/>